<evidence type="ECO:0008006" key="3">
    <source>
        <dbReference type="Google" id="ProtNLM"/>
    </source>
</evidence>
<evidence type="ECO:0000313" key="2">
    <source>
        <dbReference type="Proteomes" id="UP001500449"/>
    </source>
</evidence>
<gene>
    <name evidence="1" type="ORF">GCM10009836_36750</name>
</gene>
<dbReference type="EMBL" id="BAAAQK010000009">
    <property type="protein sequence ID" value="GAA1853310.1"/>
    <property type="molecule type" value="Genomic_DNA"/>
</dbReference>
<reference evidence="1 2" key="1">
    <citation type="journal article" date="2019" name="Int. J. Syst. Evol. Microbiol.">
        <title>The Global Catalogue of Microorganisms (GCM) 10K type strain sequencing project: providing services to taxonomists for standard genome sequencing and annotation.</title>
        <authorList>
            <consortium name="The Broad Institute Genomics Platform"/>
            <consortium name="The Broad Institute Genome Sequencing Center for Infectious Disease"/>
            <person name="Wu L."/>
            <person name="Ma J."/>
        </authorList>
    </citation>
    <scope>NUCLEOTIDE SEQUENCE [LARGE SCALE GENOMIC DNA]</scope>
    <source>
        <strain evidence="1 2">JCM 16009</strain>
    </source>
</reference>
<name>A0ABN2N592_9PSEU</name>
<comment type="caution">
    <text evidence="1">The sequence shown here is derived from an EMBL/GenBank/DDBJ whole genome shotgun (WGS) entry which is preliminary data.</text>
</comment>
<organism evidence="1 2">
    <name type="scientific">Pseudonocardia ailaonensis</name>
    <dbReference type="NCBI Taxonomy" id="367279"/>
    <lineage>
        <taxon>Bacteria</taxon>
        <taxon>Bacillati</taxon>
        <taxon>Actinomycetota</taxon>
        <taxon>Actinomycetes</taxon>
        <taxon>Pseudonocardiales</taxon>
        <taxon>Pseudonocardiaceae</taxon>
        <taxon>Pseudonocardia</taxon>
    </lineage>
</organism>
<proteinExistence type="predicted"/>
<protein>
    <recommendedName>
        <fullName evidence="3">SnoaL-like domain-containing protein</fullName>
    </recommendedName>
</protein>
<accession>A0ABN2N592</accession>
<dbReference type="Proteomes" id="UP001500449">
    <property type="component" value="Unassembled WGS sequence"/>
</dbReference>
<keyword evidence="2" id="KW-1185">Reference proteome</keyword>
<evidence type="ECO:0000313" key="1">
    <source>
        <dbReference type="EMBL" id="GAA1853310.1"/>
    </source>
</evidence>
<sequence>MLDTREKMRDYYRRFYDAATVTDVALTNWYVGEWFLFAEARWRLDLEGGGRVAMMTVEILPLGSDGKLVGRSGYGTSFE</sequence>